<dbReference type="EMBL" id="LGYO01000044">
    <property type="protein sequence ID" value="KNZ40793.1"/>
    <property type="molecule type" value="Genomic_DNA"/>
</dbReference>
<reference evidence="2" key="1">
    <citation type="submission" date="2015-07" db="EMBL/GenBank/DDBJ databases">
        <title>Draft genome sequence of Acetobacterium bakii DSM 8293, a potential psychrophilic chemical producer through syngas fermentation.</title>
        <authorList>
            <person name="Song Y."/>
            <person name="Hwang S."/>
            <person name="Cho B.-K."/>
        </authorList>
    </citation>
    <scope>NUCLEOTIDE SEQUENCE [LARGE SCALE GENOMIC DNA]</scope>
    <source>
        <strain evidence="2">DSM 8239</strain>
    </source>
</reference>
<accession>A0A0L6TX17</accession>
<dbReference type="RefSeq" id="WP_050741401.1">
    <property type="nucleotide sequence ID" value="NZ_LGYO01000044.1"/>
</dbReference>
<dbReference type="PATRIC" id="fig|52689.4.peg.2725"/>
<name>A0A0L6TX17_9FIRM</name>
<sequence>MIEFVYGSKGSGKTKKMIDLANADLETCKGDIIFINDKDKYGVTVDTKIRFMNLTEFGIKGTAQLFGFISGVISENYDVKIVYIDNLLRIIDVKTPEDACEIVEKIQEINKKHDIKFVLSMSCDESELPQCVKNLL</sequence>
<comment type="caution">
    <text evidence="1">The sequence shown here is derived from an EMBL/GenBank/DDBJ whole genome shotgun (WGS) entry which is preliminary data.</text>
</comment>
<dbReference type="Proteomes" id="UP000036873">
    <property type="component" value="Unassembled WGS sequence"/>
</dbReference>
<evidence type="ECO:0008006" key="3">
    <source>
        <dbReference type="Google" id="ProtNLM"/>
    </source>
</evidence>
<organism evidence="1 2">
    <name type="scientific">Acetobacterium bakii</name>
    <dbReference type="NCBI Taxonomy" id="52689"/>
    <lineage>
        <taxon>Bacteria</taxon>
        <taxon>Bacillati</taxon>
        <taxon>Bacillota</taxon>
        <taxon>Clostridia</taxon>
        <taxon>Eubacteriales</taxon>
        <taxon>Eubacteriaceae</taxon>
        <taxon>Acetobacterium</taxon>
    </lineage>
</organism>
<evidence type="ECO:0000313" key="1">
    <source>
        <dbReference type="EMBL" id="KNZ40793.1"/>
    </source>
</evidence>
<dbReference type="OrthoDB" id="1953676at2"/>
<evidence type="ECO:0000313" key="2">
    <source>
        <dbReference type="Proteomes" id="UP000036873"/>
    </source>
</evidence>
<keyword evidence="2" id="KW-1185">Reference proteome</keyword>
<dbReference type="STRING" id="52689.AKG39_15970"/>
<proteinExistence type="predicted"/>
<gene>
    <name evidence="1" type="ORF">AKG39_15970</name>
</gene>
<protein>
    <recommendedName>
        <fullName evidence="3">Twitching motility protein PilT</fullName>
    </recommendedName>
</protein>
<dbReference type="AlphaFoldDB" id="A0A0L6TX17"/>